<organism evidence="6 7">
    <name type="scientific">Scleropages formosus</name>
    <name type="common">Asian bonytongue</name>
    <name type="synonym">Osteoglossum formosum</name>
    <dbReference type="NCBI Taxonomy" id="113540"/>
    <lineage>
        <taxon>Eukaryota</taxon>
        <taxon>Metazoa</taxon>
        <taxon>Chordata</taxon>
        <taxon>Craniata</taxon>
        <taxon>Vertebrata</taxon>
        <taxon>Euteleostomi</taxon>
        <taxon>Actinopterygii</taxon>
        <taxon>Neopterygii</taxon>
        <taxon>Teleostei</taxon>
        <taxon>Osteoglossocephala</taxon>
        <taxon>Osteoglossomorpha</taxon>
        <taxon>Osteoglossiformes</taxon>
        <taxon>Osteoglossidae</taxon>
        <taxon>Scleropages</taxon>
    </lineage>
</organism>
<evidence type="ECO:0000256" key="4">
    <source>
        <dbReference type="PIRSR" id="PIRSR606689-2"/>
    </source>
</evidence>
<accession>A0A8C9SHN3</accession>
<feature type="binding site" evidence="4">
    <location>
        <position position="35"/>
    </location>
    <ligand>
        <name>Mg(2+)</name>
        <dbReference type="ChEBI" id="CHEBI:18420"/>
    </ligand>
</feature>
<dbReference type="PRINTS" id="PR00328">
    <property type="entry name" value="SAR1GTPBP"/>
</dbReference>
<reference evidence="6" key="2">
    <citation type="submission" date="2025-08" db="UniProtKB">
        <authorList>
            <consortium name="Ensembl"/>
        </authorList>
    </citation>
    <scope>IDENTIFICATION</scope>
</reference>
<dbReference type="GO" id="GO:0060170">
    <property type="term" value="C:ciliary membrane"/>
    <property type="evidence" value="ECO:0007669"/>
    <property type="project" value="TreeGrafter"/>
</dbReference>
<protein>
    <recommendedName>
        <fullName evidence="8">ADP-ribosylation factor-like protein 13B-like</fullName>
    </recommendedName>
</protein>
<dbReference type="PANTHER" id="PTHR46090">
    <property type="entry name" value="ADP-RIBOSYLATION FACTOR-LIKE PROTEIN 13B"/>
    <property type="match status" value="1"/>
</dbReference>
<evidence type="ECO:0000256" key="5">
    <source>
        <dbReference type="RuleBase" id="RU003925"/>
    </source>
</evidence>
<keyword evidence="4" id="KW-0479">Metal-binding</keyword>
<dbReference type="SUPFAM" id="SSF52540">
    <property type="entry name" value="P-loop containing nucleoside triphosphate hydrolases"/>
    <property type="match status" value="1"/>
</dbReference>
<dbReference type="GO" id="GO:0005525">
    <property type="term" value="F:GTP binding"/>
    <property type="evidence" value="ECO:0007669"/>
    <property type="project" value="UniProtKB-KW"/>
</dbReference>
<name>A0A8C9SHN3_SCLFO</name>
<dbReference type="InterPro" id="IPR051995">
    <property type="entry name" value="Ciliary_GTPase"/>
</dbReference>
<sequence length="248" mass="27994">FSLMMPTCGEWFKWWRGPARKVTLVMVGLDNAGKTTTVKGIQGGEFPSKVLPTVGFSKVDVKQDKFEVTIFDLGGGERIRGIWKKYYPESHGVVFVVDSSDIRRIQETKATIAEVLRHPWVSGKPVLVLANKQDHEGALAVGEIIEHLSLEKLVNRNQCPCQVEPCSAVASCGKKADGPIENGLNWLLRSIGEDYEAIRERVRRDTERQRAHEERENTYHKRYESSHVFHTHPDILISCLSRAGSPWS</sequence>
<dbReference type="GO" id="GO:0003924">
    <property type="term" value="F:GTPase activity"/>
    <property type="evidence" value="ECO:0007669"/>
    <property type="project" value="InterPro"/>
</dbReference>
<dbReference type="NCBIfam" id="TIGR00231">
    <property type="entry name" value="small_GTP"/>
    <property type="match status" value="1"/>
</dbReference>
<feature type="binding site" evidence="3">
    <location>
        <begin position="131"/>
        <end position="134"/>
    </location>
    <ligand>
        <name>GTP</name>
        <dbReference type="ChEBI" id="CHEBI:37565"/>
    </ligand>
</feature>
<evidence type="ECO:0000256" key="2">
    <source>
        <dbReference type="ARBA" id="ARBA00023134"/>
    </source>
</evidence>
<feature type="binding site" evidence="4">
    <location>
        <position position="53"/>
    </location>
    <ligand>
        <name>Mg(2+)</name>
        <dbReference type="ChEBI" id="CHEBI:18420"/>
    </ligand>
</feature>
<dbReference type="InterPro" id="IPR006689">
    <property type="entry name" value="Small_GTPase_ARF/SAR"/>
</dbReference>
<dbReference type="GO" id="GO:0097730">
    <property type="term" value="C:non-motile cilium"/>
    <property type="evidence" value="ECO:0007669"/>
    <property type="project" value="TreeGrafter"/>
</dbReference>
<dbReference type="InterPro" id="IPR027417">
    <property type="entry name" value="P-loop_NTPase"/>
</dbReference>
<dbReference type="Proteomes" id="UP000694397">
    <property type="component" value="Chromosome 12"/>
</dbReference>
<dbReference type="CDD" id="cd04161">
    <property type="entry name" value="Arl2l1_Arl13_like"/>
    <property type="match status" value="1"/>
</dbReference>
<comment type="similarity">
    <text evidence="5">Belongs to the small GTPase superfamily. Arf family.</text>
</comment>
<dbReference type="InterPro" id="IPR005225">
    <property type="entry name" value="Small_GTP-bd"/>
</dbReference>
<feature type="binding site" evidence="3">
    <location>
        <begin position="28"/>
        <end position="35"/>
    </location>
    <ligand>
        <name>GTP</name>
        <dbReference type="ChEBI" id="CHEBI:37565"/>
    </ligand>
</feature>
<dbReference type="GO" id="GO:1905515">
    <property type="term" value="P:non-motile cilium assembly"/>
    <property type="evidence" value="ECO:0007669"/>
    <property type="project" value="TreeGrafter"/>
</dbReference>
<evidence type="ECO:0000256" key="1">
    <source>
        <dbReference type="ARBA" id="ARBA00022741"/>
    </source>
</evidence>
<dbReference type="Gene3D" id="3.40.50.300">
    <property type="entry name" value="P-loop containing nucleotide triphosphate hydrolases"/>
    <property type="match status" value="1"/>
</dbReference>
<dbReference type="OrthoDB" id="14717at2759"/>
<reference evidence="6 7" key="1">
    <citation type="submission" date="2019-04" db="EMBL/GenBank/DDBJ databases">
        <authorList>
            <consortium name="Wellcome Sanger Institute Data Sharing"/>
        </authorList>
    </citation>
    <scope>NUCLEOTIDE SEQUENCE [LARGE SCALE GENOMIC DNA]</scope>
</reference>
<reference evidence="6" key="3">
    <citation type="submission" date="2025-09" db="UniProtKB">
        <authorList>
            <consortium name="Ensembl"/>
        </authorList>
    </citation>
    <scope>IDENTIFICATION</scope>
</reference>
<keyword evidence="1 3" id="KW-0547">Nucleotide-binding</keyword>
<evidence type="ECO:0000256" key="3">
    <source>
        <dbReference type="PIRSR" id="PIRSR606689-1"/>
    </source>
</evidence>
<dbReference type="AlphaFoldDB" id="A0A8C9SHN3"/>
<evidence type="ECO:0000313" key="7">
    <source>
        <dbReference type="Proteomes" id="UP000694397"/>
    </source>
</evidence>
<evidence type="ECO:0000313" key="6">
    <source>
        <dbReference type="Ensembl" id="ENSSFOP00015036226.2"/>
    </source>
</evidence>
<dbReference type="SMART" id="SM00178">
    <property type="entry name" value="SAR"/>
    <property type="match status" value="1"/>
</dbReference>
<feature type="binding site" evidence="3">
    <location>
        <position position="75"/>
    </location>
    <ligand>
        <name>GTP</name>
        <dbReference type="ChEBI" id="CHEBI:37565"/>
    </ligand>
</feature>
<dbReference type="PROSITE" id="PS51417">
    <property type="entry name" value="ARF"/>
    <property type="match status" value="1"/>
</dbReference>
<dbReference type="GO" id="GO:0031514">
    <property type="term" value="C:motile cilium"/>
    <property type="evidence" value="ECO:0007669"/>
    <property type="project" value="TreeGrafter"/>
</dbReference>
<dbReference type="GO" id="GO:0097500">
    <property type="term" value="P:receptor localization to non-motile cilium"/>
    <property type="evidence" value="ECO:0007669"/>
    <property type="project" value="TreeGrafter"/>
</dbReference>
<dbReference type="FunFam" id="3.40.50.300:FF:000415">
    <property type="entry name" value="ADP-ribosylation factor-like GTPase 13B"/>
    <property type="match status" value="1"/>
</dbReference>
<proteinExistence type="inferred from homology"/>
<evidence type="ECO:0008006" key="8">
    <source>
        <dbReference type="Google" id="ProtNLM"/>
    </source>
</evidence>
<dbReference type="Ensembl" id="ENSSFOT00015036619.2">
    <property type="protein sequence ID" value="ENSSFOP00015036226.2"/>
    <property type="gene ID" value="ENSSFOG00015023057.2"/>
</dbReference>
<dbReference type="SMART" id="SM00177">
    <property type="entry name" value="ARF"/>
    <property type="match status" value="1"/>
</dbReference>
<dbReference type="GO" id="GO:0046872">
    <property type="term" value="F:metal ion binding"/>
    <property type="evidence" value="ECO:0007669"/>
    <property type="project" value="UniProtKB-KW"/>
</dbReference>
<dbReference type="GeneTree" id="ENSGT00940000156365"/>
<keyword evidence="4" id="KW-0460">Magnesium</keyword>
<keyword evidence="7" id="KW-1185">Reference proteome</keyword>
<dbReference type="Pfam" id="PF00025">
    <property type="entry name" value="Arf"/>
    <property type="match status" value="1"/>
</dbReference>
<keyword evidence="2 3" id="KW-0342">GTP-binding</keyword>
<dbReference type="PANTHER" id="PTHR46090:SF3">
    <property type="entry name" value="ADP-RIBOSYLATION FACTOR-LIKE PROTEIN 13B"/>
    <property type="match status" value="1"/>
</dbReference>